<sequence>MPASKRIEYPNHLFLRKVPANIDPDATIFSLPLDDLLEHVQAAIRHENIQSLKDGKKRTIEDTDELAKASLLKFVSKMRGGKPAVPKIKVEVRPNKKRRGN</sequence>
<gene>
    <name evidence="1" type="ORF">NLJ89_g11834</name>
</gene>
<organism evidence="1 2">
    <name type="scientific">Agrocybe chaxingu</name>
    <dbReference type="NCBI Taxonomy" id="84603"/>
    <lineage>
        <taxon>Eukaryota</taxon>
        <taxon>Fungi</taxon>
        <taxon>Dikarya</taxon>
        <taxon>Basidiomycota</taxon>
        <taxon>Agaricomycotina</taxon>
        <taxon>Agaricomycetes</taxon>
        <taxon>Agaricomycetidae</taxon>
        <taxon>Agaricales</taxon>
        <taxon>Agaricineae</taxon>
        <taxon>Strophariaceae</taxon>
        <taxon>Agrocybe</taxon>
    </lineage>
</organism>
<dbReference type="Proteomes" id="UP001148786">
    <property type="component" value="Unassembled WGS sequence"/>
</dbReference>
<evidence type="ECO:0000313" key="2">
    <source>
        <dbReference type="Proteomes" id="UP001148786"/>
    </source>
</evidence>
<evidence type="ECO:0000313" key="1">
    <source>
        <dbReference type="EMBL" id="KAJ3486226.1"/>
    </source>
</evidence>
<dbReference type="OrthoDB" id="10523084at2759"/>
<dbReference type="EMBL" id="JANKHO010003091">
    <property type="protein sequence ID" value="KAJ3486226.1"/>
    <property type="molecule type" value="Genomic_DNA"/>
</dbReference>
<reference evidence="1" key="1">
    <citation type="submission" date="2022-07" db="EMBL/GenBank/DDBJ databases">
        <title>Genome Sequence of Agrocybe chaxingu.</title>
        <authorList>
            <person name="Buettner E."/>
        </authorList>
    </citation>
    <scope>NUCLEOTIDE SEQUENCE</scope>
    <source>
        <strain evidence="1">MP-N11</strain>
    </source>
</reference>
<dbReference type="AlphaFoldDB" id="A0A9W8JVL0"/>
<comment type="caution">
    <text evidence="1">The sequence shown here is derived from an EMBL/GenBank/DDBJ whole genome shotgun (WGS) entry which is preliminary data.</text>
</comment>
<proteinExistence type="predicted"/>
<protein>
    <submittedName>
        <fullName evidence="1">Uncharacterized protein</fullName>
    </submittedName>
</protein>
<name>A0A9W8JVL0_9AGAR</name>
<keyword evidence="2" id="KW-1185">Reference proteome</keyword>
<accession>A0A9W8JVL0</accession>